<comment type="caution">
    <text evidence="1">The sequence shown here is derived from an EMBL/GenBank/DDBJ whole genome shotgun (WGS) entry which is preliminary data.</text>
</comment>
<evidence type="ECO:0000313" key="2">
    <source>
        <dbReference type="Proteomes" id="UP001601422"/>
    </source>
</evidence>
<dbReference type="EMBL" id="JBIAJP010000021">
    <property type="protein sequence ID" value="MFF0009538.1"/>
    <property type="molecule type" value="Genomic_DNA"/>
</dbReference>
<proteinExistence type="predicted"/>
<evidence type="ECO:0000313" key="1">
    <source>
        <dbReference type="EMBL" id="MFF0009538.1"/>
    </source>
</evidence>
<dbReference type="Proteomes" id="UP001601422">
    <property type="component" value="Unassembled WGS sequence"/>
</dbReference>
<accession>A0ABW6N9T3</accession>
<reference evidence="1 2" key="1">
    <citation type="submission" date="2024-10" db="EMBL/GenBank/DDBJ databases">
        <title>The Natural Products Discovery Center: Release of the First 8490 Sequenced Strains for Exploring Actinobacteria Biosynthetic Diversity.</title>
        <authorList>
            <person name="Kalkreuter E."/>
            <person name="Kautsar S.A."/>
            <person name="Yang D."/>
            <person name="Bader C.D."/>
            <person name="Teijaro C.N."/>
            <person name="Fluegel L."/>
            <person name="Davis C.M."/>
            <person name="Simpson J.R."/>
            <person name="Lauterbach L."/>
            <person name="Steele A.D."/>
            <person name="Gui C."/>
            <person name="Meng S."/>
            <person name="Li G."/>
            <person name="Viehrig K."/>
            <person name="Ye F."/>
            <person name="Su P."/>
            <person name="Kiefer A.F."/>
            <person name="Nichols A."/>
            <person name="Cepeda A.J."/>
            <person name="Yan W."/>
            <person name="Fan B."/>
            <person name="Jiang Y."/>
            <person name="Adhikari A."/>
            <person name="Zheng C.-J."/>
            <person name="Schuster L."/>
            <person name="Cowan T.M."/>
            <person name="Smanski M.J."/>
            <person name="Chevrette M.G."/>
            <person name="De Carvalho L.P.S."/>
            <person name="Shen B."/>
        </authorList>
    </citation>
    <scope>NUCLEOTIDE SEQUENCE [LARGE SCALE GENOMIC DNA]</scope>
    <source>
        <strain evidence="1 2">NPDC005497</strain>
    </source>
</reference>
<organism evidence="1 2">
    <name type="scientific">Streptomyces tibetensis</name>
    <dbReference type="NCBI Taxonomy" id="2382123"/>
    <lineage>
        <taxon>Bacteria</taxon>
        <taxon>Bacillati</taxon>
        <taxon>Actinomycetota</taxon>
        <taxon>Actinomycetes</taxon>
        <taxon>Kitasatosporales</taxon>
        <taxon>Streptomycetaceae</taxon>
        <taxon>Streptomyces</taxon>
    </lineage>
</organism>
<sequence length="55" mass="6348">MRQPTLRHPEHWHALEETDEHAWLDDWARLHLIPVTHHPEPAAAPALVPSLAGRH</sequence>
<gene>
    <name evidence="1" type="ORF">ACFYQT_39790</name>
</gene>
<protein>
    <submittedName>
        <fullName evidence="1">Uncharacterized protein</fullName>
    </submittedName>
</protein>
<name>A0ABW6N9T3_9ACTN</name>
<dbReference type="RefSeq" id="WP_389835434.1">
    <property type="nucleotide sequence ID" value="NZ_JBIAJP010000021.1"/>
</dbReference>
<keyword evidence="2" id="KW-1185">Reference proteome</keyword>